<dbReference type="GO" id="GO:0016279">
    <property type="term" value="F:protein-lysine N-methyltransferase activity"/>
    <property type="evidence" value="ECO:0007669"/>
    <property type="project" value="TreeGrafter"/>
</dbReference>
<dbReference type="SUPFAM" id="SSF53335">
    <property type="entry name" value="S-adenosyl-L-methionine-dependent methyltransferases"/>
    <property type="match status" value="1"/>
</dbReference>
<evidence type="ECO:0000256" key="2">
    <source>
        <dbReference type="ARBA" id="ARBA00022679"/>
    </source>
</evidence>
<dbReference type="Gene3D" id="3.40.50.150">
    <property type="entry name" value="Vaccinia Virus protein VP39"/>
    <property type="match status" value="1"/>
</dbReference>
<gene>
    <name evidence="3" type="ORF">CA606_02020</name>
</gene>
<dbReference type="AlphaFoldDB" id="A0A290MGL7"/>
<organism evidence="3 4">
    <name type="scientific">Caulobacter vibrioides</name>
    <name type="common">Caulobacter crescentus</name>
    <dbReference type="NCBI Taxonomy" id="155892"/>
    <lineage>
        <taxon>Bacteria</taxon>
        <taxon>Pseudomonadati</taxon>
        <taxon>Pseudomonadota</taxon>
        <taxon>Alphaproteobacteria</taxon>
        <taxon>Caulobacterales</taxon>
        <taxon>Caulobacteraceae</taxon>
        <taxon>Caulobacter</taxon>
    </lineage>
</organism>
<dbReference type="RefSeq" id="WP_096050676.1">
    <property type="nucleotide sequence ID" value="NZ_CP023315.3"/>
</dbReference>
<dbReference type="PANTHER" id="PTHR43648:SF1">
    <property type="entry name" value="ELECTRON TRANSFER FLAVOPROTEIN BETA SUBUNIT LYSINE METHYLTRANSFERASE"/>
    <property type="match status" value="1"/>
</dbReference>
<reference evidence="4" key="1">
    <citation type="submission" date="2017-09" db="EMBL/GenBank/DDBJ databases">
        <title>Genome evolution observed in wild isolates of Caulobacter crescentus.</title>
        <authorList>
            <person name="Ely B."/>
            <person name="Wilson K."/>
            <person name="Scott D."/>
        </authorList>
    </citation>
    <scope>NUCLEOTIDE SEQUENCE [LARGE SCALE GENOMIC DNA]</scope>
    <source>
        <strain evidence="4">CB13b1a</strain>
    </source>
</reference>
<evidence type="ECO:0000313" key="3">
    <source>
        <dbReference type="EMBL" id="ATC31213.1"/>
    </source>
</evidence>
<dbReference type="EMBL" id="CP023315">
    <property type="protein sequence ID" value="ATC31213.1"/>
    <property type="molecule type" value="Genomic_DNA"/>
</dbReference>
<dbReference type="InterPro" id="IPR029063">
    <property type="entry name" value="SAM-dependent_MTases_sf"/>
</dbReference>
<evidence type="ECO:0000256" key="1">
    <source>
        <dbReference type="ARBA" id="ARBA00022603"/>
    </source>
</evidence>
<dbReference type="InterPro" id="IPR050078">
    <property type="entry name" value="Ribosomal_L11_MeTrfase_PrmA"/>
</dbReference>
<keyword evidence="1 3" id="KW-0489">Methyltransferase</keyword>
<accession>A0A290MGL7</accession>
<protein>
    <submittedName>
        <fullName evidence="3">Methyltransferase</fullName>
    </submittedName>
</protein>
<dbReference type="Proteomes" id="UP000217311">
    <property type="component" value="Chromosome"/>
</dbReference>
<keyword evidence="2 3" id="KW-0808">Transferase</keyword>
<dbReference type="Pfam" id="PF06325">
    <property type="entry name" value="PrmA"/>
    <property type="match status" value="1"/>
</dbReference>
<sequence length="210" mass="22313">MNLDAFIREHLPLEPTPGIPEVRLHRATPRSGLMRLAKADPDFGSPYWARPWGGGLALARHVLDHPERVAGRRVLDLGAGSGLVAIAAALAGALQVRAADVDPYALAATRLNADANGVAVETVLGDLTTGDVPGAHLILVGDLFYDQDLATRVMDFLERCQAVGIAVLIGDPWRVFLPAKRLALVAEYQVADFGDPNGAARRAGVFTLTP</sequence>
<proteinExistence type="predicted"/>
<evidence type="ECO:0000313" key="4">
    <source>
        <dbReference type="Proteomes" id="UP000217311"/>
    </source>
</evidence>
<dbReference type="PANTHER" id="PTHR43648">
    <property type="entry name" value="ELECTRON TRANSFER FLAVOPROTEIN BETA SUBUNIT LYSINE METHYLTRANSFERASE"/>
    <property type="match status" value="1"/>
</dbReference>
<dbReference type="GO" id="GO:0032259">
    <property type="term" value="P:methylation"/>
    <property type="evidence" value="ECO:0007669"/>
    <property type="project" value="UniProtKB-KW"/>
</dbReference>
<name>A0A290MGL7_CAUVI</name>